<keyword evidence="2" id="KW-1003">Cell membrane</keyword>
<evidence type="ECO:0000256" key="8">
    <source>
        <dbReference type="SAM" id="Phobius"/>
    </source>
</evidence>
<evidence type="ECO:0000256" key="2">
    <source>
        <dbReference type="ARBA" id="ARBA00022475"/>
    </source>
</evidence>
<dbReference type="AlphaFoldDB" id="A0AAX2J852"/>
<dbReference type="GeneID" id="78455432"/>
<feature type="transmembrane region" description="Helical" evidence="8">
    <location>
        <begin position="7"/>
        <end position="26"/>
    </location>
</feature>
<evidence type="ECO:0000256" key="5">
    <source>
        <dbReference type="ARBA" id="ARBA00022692"/>
    </source>
</evidence>
<evidence type="ECO:0000313" key="10">
    <source>
        <dbReference type="EMBL" id="SQJ00563.1"/>
    </source>
</evidence>
<evidence type="ECO:0000259" key="9">
    <source>
        <dbReference type="Pfam" id="PF13231"/>
    </source>
</evidence>
<gene>
    <name evidence="10" type="ORF">NCTC12112_00850</name>
</gene>
<dbReference type="PANTHER" id="PTHR33908">
    <property type="entry name" value="MANNOSYLTRANSFERASE YKCB-RELATED"/>
    <property type="match status" value="1"/>
</dbReference>
<feature type="transmembrane region" description="Helical" evidence="8">
    <location>
        <begin position="381"/>
        <end position="399"/>
    </location>
</feature>
<feature type="transmembrane region" description="Helical" evidence="8">
    <location>
        <begin position="137"/>
        <end position="156"/>
    </location>
</feature>
<feature type="transmembrane region" description="Helical" evidence="8">
    <location>
        <begin position="209"/>
        <end position="232"/>
    </location>
</feature>
<dbReference type="InterPro" id="IPR038731">
    <property type="entry name" value="RgtA/B/C-like"/>
</dbReference>
<feature type="transmembrane region" description="Helical" evidence="8">
    <location>
        <begin position="355"/>
        <end position="374"/>
    </location>
</feature>
<sequence length="560" mass="65923">MSKEDRKYILIIFFLSIVSFFSNLWVKSADLMEARNFITAREMVQSGNWLIPTLNGNLRFEKPPFPTWITAGMMKIFHNTTDEYLLRIPVAVISVMLIFLIYYLVKLLTEKSFYSFITSFVALSTFMIIKAGNENSWDMYCYVFAFGAVVFLVSGMKKERMRDFIISGIFLAASVLSKGPVALYGMILSFFIAYGYVYGIEKYRRNWKGILITFGTGLVLSGIWPVLMLLNYRDIFLGIMEKEKDTWTSKHTQGILFYLDYFVYMGIWMFFSVFGIIKKWSRERTEDKKFFEFAFVWNLLVLILLSLIKMKKKRYGIPLYMTSSLMVGSICSYYYHKGWNELKKSDKILFNIQSAFLWIVSLGIPVLLFVGGYLRKNISLGYILLVLTVLIPFYCWMYLGKERHTRIKSIILGSGILMLIANNSTNWFIERDLREKNDKSIPKIRMAKKMPIKWDVYSEDFEIEDVWNIGKSIKRLDDKTILKDEFVLLENHELDRERFKDYFVVDEKTFTRGKDDNAKLFYLEKLEDEDENISNRSSRIHRVAFNRGAVERETQSESYR</sequence>
<feature type="transmembrane region" description="Helical" evidence="8">
    <location>
        <begin position="168"/>
        <end position="197"/>
    </location>
</feature>
<evidence type="ECO:0000256" key="7">
    <source>
        <dbReference type="ARBA" id="ARBA00023136"/>
    </source>
</evidence>
<name>A0AAX2J852_9FUSO</name>
<dbReference type="KEGG" id="ful:C4N20_11465"/>
<evidence type="ECO:0000256" key="3">
    <source>
        <dbReference type="ARBA" id="ARBA00022676"/>
    </source>
</evidence>
<comment type="subcellular location">
    <subcellularLocation>
        <location evidence="1">Cell membrane</location>
        <topology evidence="1">Multi-pass membrane protein</topology>
    </subcellularLocation>
</comment>
<keyword evidence="3" id="KW-0328">Glycosyltransferase</keyword>
<evidence type="ECO:0000313" key="11">
    <source>
        <dbReference type="Proteomes" id="UP000249008"/>
    </source>
</evidence>
<protein>
    <submittedName>
        <fullName evidence="10">4-amino-4-deoxy-L-arabinose transferase</fullName>
    </submittedName>
</protein>
<evidence type="ECO:0000256" key="4">
    <source>
        <dbReference type="ARBA" id="ARBA00022679"/>
    </source>
</evidence>
<dbReference type="Proteomes" id="UP000249008">
    <property type="component" value="Chromosome 1"/>
</dbReference>
<dbReference type="InterPro" id="IPR050297">
    <property type="entry name" value="LipidA_mod_glycosyltrf_83"/>
</dbReference>
<evidence type="ECO:0000256" key="1">
    <source>
        <dbReference type="ARBA" id="ARBA00004651"/>
    </source>
</evidence>
<feature type="transmembrane region" description="Helical" evidence="8">
    <location>
        <begin position="112"/>
        <end position="131"/>
    </location>
</feature>
<dbReference type="GO" id="GO:0009103">
    <property type="term" value="P:lipopolysaccharide biosynthetic process"/>
    <property type="evidence" value="ECO:0007669"/>
    <property type="project" value="UniProtKB-ARBA"/>
</dbReference>
<feature type="domain" description="Glycosyltransferase RgtA/B/C/D-like" evidence="9">
    <location>
        <begin position="62"/>
        <end position="227"/>
    </location>
</feature>
<keyword evidence="5 8" id="KW-0812">Transmembrane</keyword>
<feature type="transmembrane region" description="Helical" evidence="8">
    <location>
        <begin position="84"/>
        <end position="105"/>
    </location>
</feature>
<dbReference type="EMBL" id="LS483487">
    <property type="protein sequence ID" value="SQJ00563.1"/>
    <property type="molecule type" value="Genomic_DNA"/>
</dbReference>
<reference evidence="10 11" key="1">
    <citation type="submission" date="2018-06" db="EMBL/GenBank/DDBJ databases">
        <authorList>
            <consortium name="Pathogen Informatics"/>
            <person name="Doyle S."/>
        </authorList>
    </citation>
    <scope>NUCLEOTIDE SEQUENCE [LARGE SCALE GENOMIC DNA]</scope>
    <source>
        <strain evidence="10 11">NCTC12112</strain>
    </source>
</reference>
<dbReference type="Pfam" id="PF13231">
    <property type="entry name" value="PMT_2"/>
    <property type="match status" value="1"/>
</dbReference>
<dbReference type="RefSeq" id="WP_005976478.1">
    <property type="nucleotide sequence ID" value="NZ_CABKNW010000001.1"/>
</dbReference>
<keyword evidence="7 8" id="KW-0472">Membrane</keyword>
<feature type="transmembrane region" description="Helical" evidence="8">
    <location>
        <begin position="253"/>
        <end position="277"/>
    </location>
</feature>
<evidence type="ECO:0000256" key="6">
    <source>
        <dbReference type="ARBA" id="ARBA00022989"/>
    </source>
</evidence>
<dbReference type="GO" id="GO:0010041">
    <property type="term" value="P:response to iron(III) ion"/>
    <property type="evidence" value="ECO:0007669"/>
    <property type="project" value="TreeGrafter"/>
</dbReference>
<keyword evidence="4 10" id="KW-0808">Transferase</keyword>
<organism evidence="10 11">
    <name type="scientific">Fusobacterium ulcerans</name>
    <dbReference type="NCBI Taxonomy" id="861"/>
    <lineage>
        <taxon>Bacteria</taxon>
        <taxon>Fusobacteriati</taxon>
        <taxon>Fusobacteriota</taxon>
        <taxon>Fusobacteriia</taxon>
        <taxon>Fusobacteriales</taxon>
        <taxon>Fusobacteriaceae</taxon>
        <taxon>Fusobacterium</taxon>
    </lineage>
</organism>
<accession>A0AAX2J852</accession>
<proteinExistence type="predicted"/>
<keyword evidence="6 8" id="KW-1133">Transmembrane helix</keyword>
<dbReference type="GO" id="GO:0005886">
    <property type="term" value="C:plasma membrane"/>
    <property type="evidence" value="ECO:0007669"/>
    <property type="project" value="UniProtKB-SubCell"/>
</dbReference>
<feature type="transmembrane region" description="Helical" evidence="8">
    <location>
        <begin position="315"/>
        <end position="335"/>
    </location>
</feature>
<dbReference type="GO" id="GO:0016763">
    <property type="term" value="F:pentosyltransferase activity"/>
    <property type="evidence" value="ECO:0007669"/>
    <property type="project" value="TreeGrafter"/>
</dbReference>
<feature type="transmembrane region" description="Helical" evidence="8">
    <location>
        <begin position="289"/>
        <end position="308"/>
    </location>
</feature>
<feature type="transmembrane region" description="Helical" evidence="8">
    <location>
        <begin position="411"/>
        <end position="429"/>
    </location>
</feature>
<dbReference type="PANTHER" id="PTHR33908:SF3">
    <property type="entry name" value="UNDECAPRENYL PHOSPHATE-ALPHA-4-AMINO-4-DEOXY-L-ARABINOSE ARABINOSYL TRANSFERASE"/>
    <property type="match status" value="1"/>
</dbReference>